<dbReference type="GO" id="GO:0033615">
    <property type="term" value="P:mitochondrial proton-transporting ATP synthase complex assembly"/>
    <property type="evidence" value="ECO:0007669"/>
    <property type="project" value="TreeGrafter"/>
</dbReference>
<gene>
    <name evidence="6" type="primary">ATPAF1</name>
</gene>
<dbReference type="GeneTree" id="ENSGT00390000012765"/>
<comment type="subcellular location">
    <subcellularLocation>
        <location evidence="1">Mitochondrion</location>
    </subcellularLocation>
</comment>
<protein>
    <submittedName>
        <fullName evidence="6">ATP synthase mitochondrial F1 complex assembly factor 1</fullName>
    </submittedName>
</protein>
<accession>A0A8B9CIH4</accession>
<dbReference type="AlphaFoldDB" id="A0A8B9CIH4"/>
<dbReference type="Ensembl" id="ENSABRT00000027601.1">
    <property type="protein sequence ID" value="ENSABRP00000019561.1"/>
    <property type="gene ID" value="ENSABRG00000016766.1"/>
</dbReference>
<dbReference type="Pfam" id="PF06644">
    <property type="entry name" value="ATP11"/>
    <property type="match status" value="1"/>
</dbReference>
<dbReference type="PANTHER" id="PTHR13126">
    <property type="entry name" value="CHAPERONE ATP11"/>
    <property type="match status" value="1"/>
</dbReference>
<evidence type="ECO:0000256" key="2">
    <source>
        <dbReference type="ARBA" id="ARBA00009116"/>
    </source>
</evidence>
<evidence type="ECO:0000313" key="6">
    <source>
        <dbReference type="Ensembl" id="ENSABRP00000019561.1"/>
    </source>
</evidence>
<dbReference type="GO" id="GO:0005739">
    <property type="term" value="C:mitochondrion"/>
    <property type="evidence" value="ECO:0007669"/>
    <property type="project" value="UniProtKB-SubCell"/>
</dbReference>
<evidence type="ECO:0000313" key="7">
    <source>
        <dbReference type="Proteomes" id="UP000694426"/>
    </source>
</evidence>
<evidence type="ECO:0000256" key="5">
    <source>
        <dbReference type="SAM" id="MobiDB-lite"/>
    </source>
</evidence>
<organism evidence="6 7">
    <name type="scientific">Anser brachyrhynchus</name>
    <name type="common">Pink-footed goose</name>
    <dbReference type="NCBI Taxonomy" id="132585"/>
    <lineage>
        <taxon>Eukaryota</taxon>
        <taxon>Metazoa</taxon>
        <taxon>Chordata</taxon>
        <taxon>Craniata</taxon>
        <taxon>Vertebrata</taxon>
        <taxon>Euteleostomi</taxon>
        <taxon>Archelosauria</taxon>
        <taxon>Archosauria</taxon>
        <taxon>Dinosauria</taxon>
        <taxon>Saurischia</taxon>
        <taxon>Theropoda</taxon>
        <taxon>Coelurosauria</taxon>
        <taxon>Aves</taxon>
        <taxon>Neognathae</taxon>
        <taxon>Galloanserae</taxon>
        <taxon>Anseriformes</taxon>
        <taxon>Anatidae</taxon>
        <taxon>Anserinae</taxon>
        <taxon>Anser</taxon>
    </lineage>
</organism>
<dbReference type="Proteomes" id="UP000694426">
    <property type="component" value="Unplaced"/>
</dbReference>
<reference evidence="6" key="1">
    <citation type="submission" date="2025-08" db="UniProtKB">
        <authorList>
            <consortium name="Ensembl"/>
        </authorList>
    </citation>
    <scope>IDENTIFICATION</scope>
</reference>
<proteinExistence type="inferred from homology"/>
<evidence type="ECO:0000256" key="3">
    <source>
        <dbReference type="ARBA" id="ARBA00022946"/>
    </source>
</evidence>
<sequence>MAGPLLQAWGLGLGRGAALRSRAALRPLGLLAPPSREAAGTGPRDGPGEAALEENPFYGKYRHKIQELRRASPDVFESRMEKRNEVKKQPVGYSKQAEFVRCMEEKANSLCSLLQTLDSILNVEMVKEKSAEEIKQIWNQYFSAKDTVYAVIPAEKFDLIWKRAQKCPSFLYALPRKEGYEFFVGQWSGTELHFTSLINVQTQGESAPSQLVLYHYPELQKEKGIVLMTAEMDSKFLVVHEAQCLANQVQLFYATDRSETYELVETFNHRSNEFKYMSVIAELEQSGLGKALRPSQVSDKS</sequence>
<evidence type="ECO:0000256" key="1">
    <source>
        <dbReference type="ARBA" id="ARBA00004173"/>
    </source>
</evidence>
<dbReference type="InterPro" id="IPR010591">
    <property type="entry name" value="ATP11"/>
</dbReference>
<dbReference type="PANTHER" id="PTHR13126:SF0">
    <property type="entry name" value="ATP SYNTHASE MITOCHONDRIAL F1 COMPLEX ASSEMBLY FACTOR 1"/>
    <property type="match status" value="1"/>
</dbReference>
<comment type="similarity">
    <text evidence="2">Belongs to the ATP11 family.</text>
</comment>
<reference evidence="6" key="2">
    <citation type="submission" date="2025-09" db="UniProtKB">
        <authorList>
            <consortium name="Ensembl"/>
        </authorList>
    </citation>
    <scope>IDENTIFICATION</scope>
</reference>
<keyword evidence="7" id="KW-1185">Reference proteome</keyword>
<name>A0A8B9CIH4_9AVES</name>
<feature type="region of interest" description="Disordered" evidence="5">
    <location>
        <begin position="32"/>
        <end position="52"/>
    </location>
</feature>
<keyword evidence="4" id="KW-0496">Mitochondrion</keyword>
<evidence type="ECO:0000256" key="4">
    <source>
        <dbReference type="ARBA" id="ARBA00023128"/>
    </source>
</evidence>
<keyword evidence="3" id="KW-0809">Transit peptide</keyword>